<dbReference type="AlphaFoldDB" id="A0AAW2UQH5"/>
<gene>
    <name evidence="1" type="ORF">Sradi_1321800</name>
</gene>
<dbReference type="PANTHER" id="PTHR11439">
    <property type="entry name" value="GAG-POL-RELATED RETROTRANSPOSON"/>
    <property type="match status" value="1"/>
</dbReference>
<dbReference type="CDD" id="cd09272">
    <property type="entry name" value="RNase_HI_RT_Ty1"/>
    <property type="match status" value="1"/>
</dbReference>
<dbReference type="SUPFAM" id="SSF56672">
    <property type="entry name" value="DNA/RNA polymerases"/>
    <property type="match status" value="1"/>
</dbReference>
<protein>
    <submittedName>
        <fullName evidence="1">Mitochondrial protein</fullName>
    </submittedName>
</protein>
<accession>A0AAW2UQH5</accession>
<dbReference type="InterPro" id="IPR043502">
    <property type="entry name" value="DNA/RNA_pol_sf"/>
</dbReference>
<dbReference type="PANTHER" id="PTHR11439:SF470">
    <property type="entry name" value="CYSTEINE-RICH RLK (RECEPTOR-LIKE PROTEIN KINASE) 8"/>
    <property type="match status" value="1"/>
</dbReference>
<name>A0AAW2UQH5_SESRA</name>
<evidence type="ECO:0000313" key="1">
    <source>
        <dbReference type="EMBL" id="KAL0419083.1"/>
    </source>
</evidence>
<proteinExistence type="predicted"/>
<dbReference type="EMBL" id="JACGWJ010000005">
    <property type="protein sequence ID" value="KAL0419083.1"/>
    <property type="molecule type" value="Genomic_DNA"/>
</dbReference>
<reference evidence="1" key="1">
    <citation type="submission" date="2020-06" db="EMBL/GenBank/DDBJ databases">
        <authorList>
            <person name="Li T."/>
            <person name="Hu X."/>
            <person name="Zhang T."/>
            <person name="Song X."/>
            <person name="Zhang H."/>
            <person name="Dai N."/>
            <person name="Sheng W."/>
            <person name="Hou X."/>
            <person name="Wei L."/>
        </authorList>
    </citation>
    <scope>NUCLEOTIDE SEQUENCE</scope>
    <source>
        <strain evidence="1">G02</strain>
        <tissue evidence="1">Leaf</tissue>
    </source>
</reference>
<sequence length="277" mass="30828">MFPSDLKLTADSGAKLQHLDAFLALVGHLLYLGFTRLNISHSVQQLSQFLNNLCECHWSVVLHVVRYLKGCQSQGLFLPASNTLELSIFSDADWATCRDSRRSLTGFCVYLGNVIVSWKTNKQSTVSRSTAEAEYRSIVAGVCKLRWFTYLLTDSGVDVRTLISFYCDNKAALHIMANPVFHERTKHIEIDRHIVRNAYKECLVLPSHVKGTEQLADVFSKSLPFKQFFFMLSKLGLASSAPSPTCGRAVEYSCVDTAPSESFMDAGSSSIFSLDCG</sequence>
<reference evidence="1" key="2">
    <citation type="journal article" date="2024" name="Plant">
        <title>Genomic evolution and insights into agronomic trait innovations of Sesamum species.</title>
        <authorList>
            <person name="Miao H."/>
            <person name="Wang L."/>
            <person name="Qu L."/>
            <person name="Liu H."/>
            <person name="Sun Y."/>
            <person name="Le M."/>
            <person name="Wang Q."/>
            <person name="Wei S."/>
            <person name="Zheng Y."/>
            <person name="Lin W."/>
            <person name="Duan Y."/>
            <person name="Cao H."/>
            <person name="Xiong S."/>
            <person name="Wang X."/>
            <person name="Wei L."/>
            <person name="Li C."/>
            <person name="Ma Q."/>
            <person name="Ju M."/>
            <person name="Zhao R."/>
            <person name="Li G."/>
            <person name="Mu C."/>
            <person name="Tian Q."/>
            <person name="Mei H."/>
            <person name="Zhang T."/>
            <person name="Gao T."/>
            <person name="Zhang H."/>
        </authorList>
    </citation>
    <scope>NUCLEOTIDE SEQUENCE</scope>
    <source>
        <strain evidence="1">G02</strain>
    </source>
</reference>
<comment type="caution">
    <text evidence="1">The sequence shown here is derived from an EMBL/GenBank/DDBJ whole genome shotgun (WGS) entry which is preliminary data.</text>
</comment>
<organism evidence="1">
    <name type="scientific">Sesamum radiatum</name>
    <name type="common">Black benniseed</name>
    <dbReference type="NCBI Taxonomy" id="300843"/>
    <lineage>
        <taxon>Eukaryota</taxon>
        <taxon>Viridiplantae</taxon>
        <taxon>Streptophyta</taxon>
        <taxon>Embryophyta</taxon>
        <taxon>Tracheophyta</taxon>
        <taxon>Spermatophyta</taxon>
        <taxon>Magnoliopsida</taxon>
        <taxon>eudicotyledons</taxon>
        <taxon>Gunneridae</taxon>
        <taxon>Pentapetalae</taxon>
        <taxon>asterids</taxon>
        <taxon>lamiids</taxon>
        <taxon>Lamiales</taxon>
        <taxon>Pedaliaceae</taxon>
        <taxon>Sesamum</taxon>
    </lineage>
</organism>